<keyword evidence="3" id="KW-1185">Reference proteome</keyword>
<organism evidence="2 3">
    <name type="scientific">Sphingosinicella microcystinivorans</name>
    <dbReference type="NCBI Taxonomy" id="335406"/>
    <lineage>
        <taxon>Bacteria</taxon>
        <taxon>Pseudomonadati</taxon>
        <taxon>Pseudomonadota</taxon>
        <taxon>Alphaproteobacteria</taxon>
        <taxon>Sphingomonadales</taxon>
        <taxon>Sphingosinicellaceae</taxon>
        <taxon>Sphingosinicella</taxon>
    </lineage>
</organism>
<comment type="caution">
    <text evidence="2">The sequence shown here is derived from an EMBL/GenBank/DDBJ whole genome shotgun (WGS) entry which is preliminary data.</text>
</comment>
<evidence type="ECO:0000313" key="2">
    <source>
        <dbReference type="EMBL" id="RKS88870.1"/>
    </source>
</evidence>
<dbReference type="NCBIfam" id="NF047389">
    <property type="entry name" value="ATPase_Sll1717"/>
    <property type="match status" value="1"/>
</dbReference>
<reference evidence="2 3" key="1">
    <citation type="submission" date="2018-10" db="EMBL/GenBank/DDBJ databases">
        <title>Genomic Encyclopedia of Type Strains, Phase IV (KMG-IV): sequencing the most valuable type-strain genomes for metagenomic binning, comparative biology and taxonomic classification.</title>
        <authorList>
            <person name="Goeker M."/>
        </authorList>
    </citation>
    <scope>NUCLEOTIDE SEQUENCE [LARGE SCALE GENOMIC DNA]</scope>
    <source>
        <strain evidence="2 3">DSM 19791</strain>
    </source>
</reference>
<sequence>MSQYSNNDRTRAPHGGGCREAGVLKRGAGAPQSVARNVSETYIAHVGLIYNVGNRWPLGHLPRLRFAHRAGRCINASMNRNRFFGYPSEPPLLGQTIEAARKNFSSRLARYSVQTWPQVFRFGEFIDSNILGAIDGSELAYFDISVPNFNVFFEAGYSIGRGKPTVCLINTSLDGSGAYLNELGLFDTIGQGRYENSADLVDILSTDVPPRPILPASYEANFAQPLFLLKTRANFEGMARAIGALTDTFTQFRSFDPTEDQRMALRDIVQQVAESTGILCAVVSREIQDSENHNLRAAFVSGLARGMDRELLLLNMSSKSLPLDVRDYAKSGREPENVQKLVQSFALTSLARLQRAAPQPTALKGPSIQRISLGGTAAENEFRRLSEYFVETPAFRAAIEGEGRIVIGRKGSGKTAIFTEMATQLGKNRKSLILSLKPDGYQLRKFKDNLINFLSEGTKEHTVAAFWEYLLLLEVCHSCITYDEKYLGRDPAISRLLPTLREKYGRDEYIIEGDFSERTVLLLEEINNRYNSKEKKEFIQQLSFQS</sequence>
<dbReference type="EMBL" id="RBWX01000008">
    <property type="protein sequence ID" value="RKS88870.1"/>
    <property type="molecule type" value="Genomic_DNA"/>
</dbReference>
<dbReference type="Proteomes" id="UP000276029">
    <property type="component" value="Unassembled WGS sequence"/>
</dbReference>
<proteinExistence type="predicted"/>
<name>A0ABX9SYL0_SPHMI</name>
<evidence type="ECO:0000313" key="3">
    <source>
        <dbReference type="Proteomes" id="UP000276029"/>
    </source>
</evidence>
<gene>
    <name evidence="2" type="ORF">DFR51_2081</name>
</gene>
<accession>A0ABX9SYL0</accession>
<feature type="region of interest" description="Disordered" evidence="1">
    <location>
        <begin position="1"/>
        <end position="23"/>
    </location>
</feature>
<evidence type="ECO:0000256" key="1">
    <source>
        <dbReference type="SAM" id="MobiDB-lite"/>
    </source>
</evidence>
<protein>
    <submittedName>
        <fullName evidence="2">Uncharacterized protein</fullName>
    </submittedName>
</protein>
<dbReference type="InterPro" id="IPR059206">
    <property type="entry name" value="Sll1717-like"/>
</dbReference>